<proteinExistence type="predicted"/>
<gene>
    <name evidence="1" type="ORF">FRUB_09841</name>
</gene>
<organism evidence="1 2">
    <name type="scientific">Fimbriiglobus ruber</name>
    <dbReference type="NCBI Taxonomy" id="1908690"/>
    <lineage>
        <taxon>Bacteria</taxon>
        <taxon>Pseudomonadati</taxon>
        <taxon>Planctomycetota</taxon>
        <taxon>Planctomycetia</taxon>
        <taxon>Gemmatales</taxon>
        <taxon>Gemmataceae</taxon>
        <taxon>Fimbriiglobus</taxon>
    </lineage>
</organism>
<evidence type="ECO:0000313" key="2">
    <source>
        <dbReference type="Proteomes" id="UP000214646"/>
    </source>
</evidence>
<evidence type="ECO:0000313" key="1">
    <source>
        <dbReference type="EMBL" id="OWK34999.1"/>
    </source>
</evidence>
<protein>
    <submittedName>
        <fullName evidence="1">Uncharacterized protein</fullName>
    </submittedName>
</protein>
<accession>A0A225DCX1</accession>
<reference evidence="2" key="1">
    <citation type="submission" date="2017-06" db="EMBL/GenBank/DDBJ databases">
        <title>Genome analysis of Fimbriiglobus ruber SP5, the first member of the order Planctomycetales with confirmed chitinolytic capability.</title>
        <authorList>
            <person name="Ravin N.V."/>
            <person name="Rakitin A.L."/>
            <person name="Ivanova A.A."/>
            <person name="Beletsky A.V."/>
            <person name="Kulichevskaya I.S."/>
            <person name="Mardanov A.V."/>
            <person name="Dedysh S.N."/>
        </authorList>
    </citation>
    <scope>NUCLEOTIDE SEQUENCE [LARGE SCALE GENOMIC DNA]</scope>
    <source>
        <strain evidence="2">SP5</strain>
    </source>
</reference>
<dbReference type="EMBL" id="NIDE01000019">
    <property type="protein sequence ID" value="OWK34999.1"/>
    <property type="molecule type" value="Genomic_DNA"/>
</dbReference>
<dbReference type="Proteomes" id="UP000214646">
    <property type="component" value="Unassembled WGS sequence"/>
</dbReference>
<sequence>MMSFVKIIVLANQKGGSGSLPRPYPWRRVLQDLKWNGRILCFLNSLSFFNFSDLLLLT</sequence>
<comment type="caution">
    <text evidence="1">The sequence shown here is derived from an EMBL/GenBank/DDBJ whole genome shotgun (WGS) entry which is preliminary data.</text>
</comment>
<dbReference type="AlphaFoldDB" id="A0A225DCX1"/>
<keyword evidence="2" id="KW-1185">Reference proteome</keyword>
<name>A0A225DCX1_9BACT</name>